<feature type="domain" description="HTH CENPB-type" evidence="3">
    <location>
        <begin position="73"/>
        <end position="142"/>
    </location>
</feature>
<name>A0A8S1MJN5_9CILI</name>
<dbReference type="AlphaFoldDB" id="A0A8S1MJN5"/>
<feature type="region of interest" description="Disordered" evidence="2">
    <location>
        <begin position="574"/>
        <end position="594"/>
    </location>
</feature>
<comment type="caution">
    <text evidence="4">The sequence shown here is derived from an EMBL/GenBank/DDBJ whole genome shotgun (WGS) entry which is preliminary data.</text>
</comment>
<dbReference type="PROSITE" id="PS51253">
    <property type="entry name" value="HTH_CENPB"/>
    <property type="match status" value="1"/>
</dbReference>
<reference evidence="4" key="1">
    <citation type="submission" date="2021-01" db="EMBL/GenBank/DDBJ databases">
        <authorList>
            <consortium name="Genoscope - CEA"/>
            <person name="William W."/>
        </authorList>
    </citation>
    <scope>NUCLEOTIDE SEQUENCE</scope>
</reference>
<dbReference type="EMBL" id="CAJJDN010000035">
    <property type="protein sequence ID" value="CAD8076976.1"/>
    <property type="molecule type" value="Genomic_DNA"/>
</dbReference>
<evidence type="ECO:0000259" key="3">
    <source>
        <dbReference type="PROSITE" id="PS51253"/>
    </source>
</evidence>
<gene>
    <name evidence="4" type="ORF">PSON_ATCC_30995.1.T0350263</name>
</gene>
<keyword evidence="1" id="KW-0238">DNA-binding</keyword>
<dbReference type="OrthoDB" id="307903at2759"/>
<dbReference type="Proteomes" id="UP000692954">
    <property type="component" value="Unassembled WGS sequence"/>
</dbReference>
<organism evidence="4 5">
    <name type="scientific">Paramecium sonneborni</name>
    <dbReference type="NCBI Taxonomy" id="65129"/>
    <lineage>
        <taxon>Eukaryota</taxon>
        <taxon>Sar</taxon>
        <taxon>Alveolata</taxon>
        <taxon>Ciliophora</taxon>
        <taxon>Intramacronucleata</taxon>
        <taxon>Oligohymenophorea</taxon>
        <taxon>Peniculida</taxon>
        <taxon>Parameciidae</taxon>
        <taxon>Paramecium</taxon>
    </lineage>
</organism>
<dbReference type="GO" id="GO:0003677">
    <property type="term" value="F:DNA binding"/>
    <property type="evidence" value="ECO:0007669"/>
    <property type="project" value="UniProtKB-KW"/>
</dbReference>
<dbReference type="Pfam" id="PF03221">
    <property type="entry name" value="HTH_Tnp_Tc5"/>
    <property type="match status" value="1"/>
</dbReference>
<evidence type="ECO:0000313" key="5">
    <source>
        <dbReference type="Proteomes" id="UP000692954"/>
    </source>
</evidence>
<keyword evidence="5" id="KW-1185">Reference proteome</keyword>
<evidence type="ECO:0000313" key="4">
    <source>
        <dbReference type="EMBL" id="CAD8076976.1"/>
    </source>
</evidence>
<evidence type="ECO:0000256" key="2">
    <source>
        <dbReference type="SAM" id="MobiDB-lite"/>
    </source>
</evidence>
<sequence>MNYNNSSNSNTKRQNKKNKALKKYNILNQEDKQQILESLQKDSSLEMYQILSEKYNTSIKNLRRWYQDGIARKPGCGRKKLNTKAEEELRQWIIRESVELRRRVRRSQLKQKAIELFNIPNFKASKAWQDEFIRNFDIKYQVNEILYNKGILNQLQKVKFEEQKRKRQQQVQSIDQKSEKQEQLQQIFSQQATEIPQSKLEILNIQPKVSDFKLEDWSFEKQEENKDYLSEVFSPKLEFFNDEKSIQYFMIIIFFYRNVQISINKIIAIKTILDKYFIQYYINIQVLLLNITTNQMEKDFFKQTASNFCQNPNIKNPDQFPQVMEQFDREVCQNFGQAYPQQSTYQQQQLNIPQQNTLLDHFSRQTLFADQGQLLQYSQTLENAKIQQENNKPIQQKHLLMDHMLGNQFVPIPNNYLDFNVNSNQLGQINKQPTYFRDPHDVSEFQKRQIQYLQALNDPSPPEQVKLFKQNIQQLGGIEDTIGNMQQTLNQYEIKHLNNKNIKYYPLSSPPLTQEQIEYQKSISSNPHPFLYNPADDKDRFVYGPLKPAQNIIEQQQTHQSQFYQTLRQQYNQEQNQNQNQNQNQERTQYFQQQDQRYQQQNPQSLQFNSIEQSKRMRMIKLQQLQQKR</sequence>
<dbReference type="InterPro" id="IPR006600">
    <property type="entry name" value="HTH_CenpB_DNA-bd_dom"/>
</dbReference>
<accession>A0A8S1MJN5</accession>
<proteinExistence type="predicted"/>
<protein>
    <recommendedName>
        <fullName evidence="3">HTH CENPB-type domain-containing protein</fullName>
    </recommendedName>
</protein>
<evidence type="ECO:0000256" key="1">
    <source>
        <dbReference type="ARBA" id="ARBA00023125"/>
    </source>
</evidence>